<name>A0A699J5R6_TANCI</name>
<protein>
    <submittedName>
        <fullName evidence="1">Uncharacterized protein</fullName>
    </submittedName>
</protein>
<accession>A0A699J5R6</accession>
<comment type="caution">
    <text evidence="1">The sequence shown here is derived from an EMBL/GenBank/DDBJ whole genome shotgun (WGS) entry which is preliminary data.</text>
</comment>
<dbReference type="EMBL" id="BKCJ010371601">
    <property type="protein sequence ID" value="GFA11788.1"/>
    <property type="molecule type" value="Genomic_DNA"/>
</dbReference>
<sequence length="66" mass="6870">VEVVKGFIIGLAMVKWGCADGGSGGGTLRGGDIGKFKYLLVDGDVEEVGDLSWFRNGSSSGDYRGL</sequence>
<proteinExistence type="predicted"/>
<feature type="non-terminal residue" evidence="1">
    <location>
        <position position="1"/>
    </location>
</feature>
<organism evidence="1">
    <name type="scientific">Tanacetum cinerariifolium</name>
    <name type="common">Dalmatian daisy</name>
    <name type="synonym">Chrysanthemum cinerariifolium</name>
    <dbReference type="NCBI Taxonomy" id="118510"/>
    <lineage>
        <taxon>Eukaryota</taxon>
        <taxon>Viridiplantae</taxon>
        <taxon>Streptophyta</taxon>
        <taxon>Embryophyta</taxon>
        <taxon>Tracheophyta</taxon>
        <taxon>Spermatophyta</taxon>
        <taxon>Magnoliopsida</taxon>
        <taxon>eudicotyledons</taxon>
        <taxon>Gunneridae</taxon>
        <taxon>Pentapetalae</taxon>
        <taxon>asterids</taxon>
        <taxon>campanulids</taxon>
        <taxon>Asterales</taxon>
        <taxon>Asteraceae</taxon>
        <taxon>Asteroideae</taxon>
        <taxon>Anthemideae</taxon>
        <taxon>Anthemidinae</taxon>
        <taxon>Tanacetum</taxon>
    </lineage>
</organism>
<dbReference type="AlphaFoldDB" id="A0A699J5R6"/>
<reference evidence="1" key="1">
    <citation type="journal article" date="2019" name="Sci. Rep.">
        <title>Draft genome of Tanacetum cinerariifolium, the natural source of mosquito coil.</title>
        <authorList>
            <person name="Yamashiro T."/>
            <person name="Shiraishi A."/>
            <person name="Satake H."/>
            <person name="Nakayama K."/>
        </authorList>
    </citation>
    <scope>NUCLEOTIDE SEQUENCE</scope>
</reference>
<gene>
    <name evidence="1" type="ORF">Tci_583760</name>
</gene>
<evidence type="ECO:0000313" key="1">
    <source>
        <dbReference type="EMBL" id="GFA11788.1"/>
    </source>
</evidence>